<dbReference type="Proteomes" id="UP000184404">
    <property type="component" value="Unassembled WGS sequence"/>
</dbReference>
<proteinExistence type="predicted"/>
<dbReference type="InterPro" id="IPR007445">
    <property type="entry name" value="PilO"/>
</dbReference>
<dbReference type="InterPro" id="IPR014717">
    <property type="entry name" value="Transl_elong_EF1B/ribsomal_bS6"/>
</dbReference>
<keyword evidence="1" id="KW-1133">Transmembrane helix</keyword>
<dbReference type="AlphaFoldDB" id="A0A1M4WGI6"/>
<organism evidence="2 3">
    <name type="scientific">Schwartzia succinivorans DSM 10502</name>
    <dbReference type="NCBI Taxonomy" id="1123243"/>
    <lineage>
        <taxon>Bacteria</taxon>
        <taxon>Bacillati</taxon>
        <taxon>Bacillota</taxon>
        <taxon>Negativicutes</taxon>
        <taxon>Selenomonadales</taxon>
        <taxon>Selenomonadaceae</taxon>
        <taxon>Schwartzia</taxon>
    </lineage>
</organism>
<name>A0A1M4WGI6_9FIRM</name>
<dbReference type="GO" id="GO:0043107">
    <property type="term" value="P:type IV pilus-dependent motility"/>
    <property type="evidence" value="ECO:0007669"/>
    <property type="project" value="InterPro"/>
</dbReference>
<dbReference type="GO" id="GO:0043683">
    <property type="term" value="P:type IV pilus assembly"/>
    <property type="evidence" value="ECO:0007669"/>
    <property type="project" value="InterPro"/>
</dbReference>
<reference evidence="2 3" key="1">
    <citation type="submission" date="2016-11" db="EMBL/GenBank/DDBJ databases">
        <authorList>
            <person name="Jaros S."/>
            <person name="Januszkiewicz K."/>
            <person name="Wedrychowicz H."/>
        </authorList>
    </citation>
    <scope>NUCLEOTIDE SEQUENCE [LARGE SCALE GENOMIC DNA]</scope>
    <source>
        <strain evidence="2 3">DSM 10502</strain>
    </source>
</reference>
<protein>
    <submittedName>
        <fullName evidence="2">Tfp pilus assembly protein PilO</fullName>
    </submittedName>
</protein>
<keyword evidence="3" id="KW-1185">Reference proteome</keyword>
<accession>A0A1M4WGI6</accession>
<sequence length="177" mass="20359">MTLTRGVQKFVTVFFIFAVLAAGFIFYLYPKQKEETASAERELELLKQHKKQLERFASLHKNAADDVKRMGKQEKIVSGLLPKQMDSASFLTSLQQWSRKSGVKIKKILPGDEKSFEAYKEQQIVVSASGTYFEWLDFLYLLEQDGRFTDIREMQGKTDKNGQFEGTVMVYIFSSVS</sequence>
<dbReference type="Gene3D" id="3.30.70.60">
    <property type="match status" value="1"/>
</dbReference>
<dbReference type="RefSeq" id="WP_072935293.1">
    <property type="nucleotide sequence ID" value="NZ_FQUG01000004.1"/>
</dbReference>
<feature type="transmembrane region" description="Helical" evidence="1">
    <location>
        <begin position="6"/>
        <end position="29"/>
    </location>
</feature>
<gene>
    <name evidence="2" type="ORF">SAMN02745190_01223</name>
</gene>
<dbReference type="Pfam" id="PF04350">
    <property type="entry name" value="PilO"/>
    <property type="match status" value="1"/>
</dbReference>
<dbReference type="PANTHER" id="PTHR39555">
    <property type="entry name" value="FIMBRIAL ASSEMBLY PROTEIN PILO-LIKE PROTEIN-RELATED"/>
    <property type="match status" value="1"/>
</dbReference>
<dbReference type="PANTHER" id="PTHR39555:SF1">
    <property type="entry name" value="TYPE IV PILUS INNER MEMBRANE COMPONENT PILO"/>
    <property type="match status" value="1"/>
</dbReference>
<evidence type="ECO:0000313" key="3">
    <source>
        <dbReference type="Proteomes" id="UP000184404"/>
    </source>
</evidence>
<dbReference type="EMBL" id="FQUG01000004">
    <property type="protein sequence ID" value="SHE80270.1"/>
    <property type="molecule type" value="Genomic_DNA"/>
</dbReference>
<keyword evidence="1" id="KW-0472">Membrane</keyword>
<dbReference type="STRING" id="1123243.SAMN02745190_01223"/>
<keyword evidence="1" id="KW-0812">Transmembrane</keyword>
<evidence type="ECO:0000256" key="1">
    <source>
        <dbReference type="SAM" id="Phobius"/>
    </source>
</evidence>
<evidence type="ECO:0000313" key="2">
    <source>
        <dbReference type="EMBL" id="SHE80270.1"/>
    </source>
</evidence>